<dbReference type="Pfam" id="PF14724">
    <property type="entry name" value="mit_SMPDase"/>
    <property type="match status" value="1"/>
</dbReference>
<feature type="transmembrane region" description="Helical" evidence="6">
    <location>
        <begin position="275"/>
        <end position="293"/>
    </location>
</feature>
<dbReference type="EMBL" id="CASHTH010002246">
    <property type="protein sequence ID" value="CAI8026902.1"/>
    <property type="molecule type" value="Genomic_DNA"/>
</dbReference>
<comment type="caution">
    <text evidence="7">The sequence shown here is derived from an EMBL/GenBank/DDBJ whole genome shotgun (WGS) entry which is preliminary data.</text>
</comment>
<keyword evidence="2 6" id="KW-0812">Transmembrane</keyword>
<evidence type="ECO:0000256" key="2">
    <source>
        <dbReference type="ARBA" id="ARBA00022692"/>
    </source>
</evidence>
<keyword evidence="8" id="KW-1185">Reference proteome</keyword>
<dbReference type="GO" id="GO:0016020">
    <property type="term" value="C:membrane"/>
    <property type="evidence" value="ECO:0007669"/>
    <property type="project" value="UniProtKB-SubCell"/>
</dbReference>
<keyword evidence="3 6" id="KW-1133">Transmembrane helix</keyword>
<evidence type="ECO:0000256" key="6">
    <source>
        <dbReference type="SAM" id="Phobius"/>
    </source>
</evidence>
<evidence type="ECO:0000256" key="3">
    <source>
        <dbReference type="ARBA" id="ARBA00022989"/>
    </source>
</evidence>
<dbReference type="PANTHER" id="PTHR12988:SF6">
    <property type="entry name" value="SPHINGOMYELIN PHOSPHODIESTERASE 4"/>
    <property type="match status" value="1"/>
</dbReference>
<feature type="compositionally biased region" description="Pro residues" evidence="5">
    <location>
        <begin position="49"/>
        <end position="68"/>
    </location>
</feature>
<reference evidence="7" key="1">
    <citation type="submission" date="2023-03" db="EMBL/GenBank/DDBJ databases">
        <authorList>
            <person name="Steffen K."/>
            <person name="Cardenas P."/>
        </authorList>
    </citation>
    <scope>NUCLEOTIDE SEQUENCE</scope>
</reference>
<name>A0AA35SD18_GEOBA</name>
<feature type="compositionally biased region" description="Low complexity" evidence="5">
    <location>
        <begin position="69"/>
        <end position="80"/>
    </location>
</feature>
<dbReference type="Proteomes" id="UP001174909">
    <property type="component" value="Unassembled WGS sequence"/>
</dbReference>
<dbReference type="GO" id="GO:0006685">
    <property type="term" value="P:sphingomyelin catabolic process"/>
    <property type="evidence" value="ECO:0007669"/>
    <property type="project" value="TreeGrafter"/>
</dbReference>
<evidence type="ECO:0000256" key="5">
    <source>
        <dbReference type="SAM" id="MobiDB-lite"/>
    </source>
</evidence>
<organism evidence="7 8">
    <name type="scientific">Geodia barretti</name>
    <name type="common">Barrett's horny sponge</name>
    <dbReference type="NCBI Taxonomy" id="519541"/>
    <lineage>
        <taxon>Eukaryota</taxon>
        <taxon>Metazoa</taxon>
        <taxon>Porifera</taxon>
        <taxon>Demospongiae</taxon>
        <taxon>Heteroscleromorpha</taxon>
        <taxon>Tetractinellida</taxon>
        <taxon>Astrophorina</taxon>
        <taxon>Geodiidae</taxon>
        <taxon>Geodia</taxon>
    </lineage>
</organism>
<proteinExistence type="predicted"/>
<sequence length="301" mass="32789">MVLSSPTSLSSRTTTLSLLCNCLWKRFRKLEECCQVVSTPLKTYVSPSSSPPLLLPPSLPSLPPPLSSTPPKLSPTDSSPQWHQTTPPSLSPLRLAYSTTAAAGHTPFPETPKSLEPEYVRGTAQLTPRGKMQLIQGSRKSSNLKVPYLGDPLLQPVRSYENTTLVRVLHSCSLYLNERFARQLQSIGVSNSFLSGVAKQLLSPPLSPPFTHPPSTSDIPRTPKSKVTRVLTTPHSPSLATASPRFNLRPLASYYTISCVSVGLSLLLLLLLPLWFLLVIMLVLLVAVPCACARGPHRKTL</sequence>
<dbReference type="AlphaFoldDB" id="A0AA35SD18"/>
<keyword evidence="4 6" id="KW-0472">Membrane</keyword>
<evidence type="ECO:0000256" key="4">
    <source>
        <dbReference type="ARBA" id="ARBA00023136"/>
    </source>
</evidence>
<comment type="subcellular location">
    <subcellularLocation>
        <location evidence="1">Membrane</location>
        <topology evidence="1">Single-pass membrane protein</topology>
    </subcellularLocation>
</comment>
<feature type="region of interest" description="Disordered" evidence="5">
    <location>
        <begin position="44"/>
        <end position="89"/>
    </location>
</feature>
<dbReference type="GO" id="GO:0046475">
    <property type="term" value="P:glycerophospholipid catabolic process"/>
    <property type="evidence" value="ECO:0007669"/>
    <property type="project" value="TreeGrafter"/>
</dbReference>
<evidence type="ECO:0000256" key="1">
    <source>
        <dbReference type="ARBA" id="ARBA00004167"/>
    </source>
</evidence>
<dbReference type="GO" id="GO:0046513">
    <property type="term" value="P:ceramide biosynthetic process"/>
    <property type="evidence" value="ECO:0007669"/>
    <property type="project" value="TreeGrafter"/>
</dbReference>
<accession>A0AA35SD18</accession>
<dbReference type="InterPro" id="IPR024129">
    <property type="entry name" value="Sphingomy_SMPD4"/>
</dbReference>
<evidence type="ECO:0000313" key="8">
    <source>
        <dbReference type="Proteomes" id="UP001174909"/>
    </source>
</evidence>
<dbReference type="GO" id="GO:0050290">
    <property type="term" value="F:sphingomyelin phosphodiesterase D activity"/>
    <property type="evidence" value="ECO:0007669"/>
    <property type="project" value="InterPro"/>
</dbReference>
<protein>
    <submittedName>
        <fullName evidence="7">Sphingomyelin phosphodiesterase 4</fullName>
    </submittedName>
</protein>
<evidence type="ECO:0000313" key="7">
    <source>
        <dbReference type="EMBL" id="CAI8026902.1"/>
    </source>
</evidence>
<dbReference type="PANTHER" id="PTHR12988">
    <property type="entry name" value="SPHINGOMYELIN PHOSPHODIESTERASE 4"/>
    <property type="match status" value="1"/>
</dbReference>
<gene>
    <name evidence="7" type="ORF">GBAR_LOCUS15412</name>
</gene>